<dbReference type="Gene3D" id="2.60.120.10">
    <property type="entry name" value="Jelly Rolls"/>
    <property type="match status" value="1"/>
</dbReference>
<comment type="caution">
    <text evidence="2">The sequence shown here is derived from an EMBL/GenBank/DDBJ whole genome shotgun (WGS) entry which is preliminary data.</text>
</comment>
<dbReference type="InterPro" id="IPR013096">
    <property type="entry name" value="Cupin_2"/>
</dbReference>
<proteinExistence type="predicted"/>
<dbReference type="Proteomes" id="UP000886743">
    <property type="component" value="Unassembled WGS sequence"/>
</dbReference>
<accession>A0A9D1NI25</accession>
<dbReference type="InterPro" id="IPR011051">
    <property type="entry name" value="RmlC_Cupin_sf"/>
</dbReference>
<dbReference type="EMBL" id="DVOF01000163">
    <property type="protein sequence ID" value="HIV03034.1"/>
    <property type="molecule type" value="Genomic_DNA"/>
</dbReference>
<sequence length="97" mass="11406">MNVYDRPVERPPEEIVELLLKQKNVRIEKIVSDGHTSDWYDQEEDEWVCLLTGEADLEYETGMQTLRAGDCVFLPRHRRHRVARTTACVWLCVFIEG</sequence>
<name>A0A9D1NI25_9FIRM</name>
<evidence type="ECO:0000313" key="2">
    <source>
        <dbReference type="EMBL" id="HIV03034.1"/>
    </source>
</evidence>
<dbReference type="CDD" id="cd06981">
    <property type="entry name" value="cupin_reut_a1446"/>
    <property type="match status" value="1"/>
</dbReference>
<protein>
    <submittedName>
        <fullName evidence="2">Cupin domain-containing protein</fullName>
    </submittedName>
</protein>
<dbReference type="SUPFAM" id="SSF51182">
    <property type="entry name" value="RmlC-like cupins"/>
    <property type="match status" value="1"/>
</dbReference>
<reference evidence="2" key="2">
    <citation type="journal article" date="2021" name="PeerJ">
        <title>Extensive microbial diversity within the chicken gut microbiome revealed by metagenomics and culture.</title>
        <authorList>
            <person name="Gilroy R."/>
            <person name="Ravi A."/>
            <person name="Getino M."/>
            <person name="Pursley I."/>
            <person name="Horton D.L."/>
            <person name="Alikhan N.F."/>
            <person name="Baker D."/>
            <person name="Gharbi K."/>
            <person name="Hall N."/>
            <person name="Watson M."/>
            <person name="Adriaenssens E.M."/>
            <person name="Foster-Nyarko E."/>
            <person name="Jarju S."/>
            <person name="Secka A."/>
            <person name="Antonio M."/>
            <person name="Oren A."/>
            <person name="Chaudhuri R.R."/>
            <person name="La Ragione R."/>
            <person name="Hildebrand F."/>
            <person name="Pallen M.J."/>
        </authorList>
    </citation>
    <scope>NUCLEOTIDE SEQUENCE</scope>
    <source>
        <strain evidence="2">4920</strain>
    </source>
</reference>
<dbReference type="InterPro" id="IPR014710">
    <property type="entry name" value="RmlC-like_jellyroll"/>
</dbReference>
<dbReference type="AlphaFoldDB" id="A0A9D1NI25"/>
<evidence type="ECO:0000259" key="1">
    <source>
        <dbReference type="Pfam" id="PF07883"/>
    </source>
</evidence>
<dbReference type="Pfam" id="PF07883">
    <property type="entry name" value="Cupin_2"/>
    <property type="match status" value="1"/>
</dbReference>
<evidence type="ECO:0000313" key="3">
    <source>
        <dbReference type="Proteomes" id="UP000886743"/>
    </source>
</evidence>
<gene>
    <name evidence="2" type="ORF">IAC74_05615</name>
</gene>
<organism evidence="2 3">
    <name type="scientific">Candidatus Aphodoplasma excrementigallinarum</name>
    <dbReference type="NCBI Taxonomy" id="2840673"/>
    <lineage>
        <taxon>Bacteria</taxon>
        <taxon>Bacillati</taxon>
        <taxon>Bacillota</taxon>
        <taxon>Clostridia</taxon>
        <taxon>Eubacteriales</taxon>
        <taxon>Candidatus Aphodoplasma</taxon>
    </lineage>
</organism>
<reference evidence="2" key="1">
    <citation type="submission" date="2020-10" db="EMBL/GenBank/DDBJ databases">
        <authorList>
            <person name="Gilroy R."/>
        </authorList>
    </citation>
    <scope>NUCLEOTIDE SEQUENCE</scope>
    <source>
        <strain evidence="2">4920</strain>
    </source>
</reference>
<feature type="domain" description="Cupin type-2" evidence="1">
    <location>
        <begin position="38"/>
        <end position="94"/>
    </location>
</feature>